<dbReference type="OMA" id="MKWTHIA"/>
<evidence type="ECO:0000256" key="11">
    <source>
        <dbReference type="ARBA" id="ARBA00034106"/>
    </source>
</evidence>
<dbReference type="GO" id="GO:0006836">
    <property type="term" value="P:neurotransmitter transport"/>
    <property type="evidence" value="ECO:0007669"/>
    <property type="project" value="UniProtKB-KW"/>
</dbReference>
<keyword evidence="3" id="KW-0813">Transport</keyword>
<dbReference type="GO" id="GO:0060077">
    <property type="term" value="C:inhibitory synapse"/>
    <property type="evidence" value="ECO:0007669"/>
    <property type="project" value="UniProtKB-ARBA"/>
</dbReference>
<dbReference type="Proteomes" id="UP000014760">
    <property type="component" value="Unassembled WGS sequence"/>
</dbReference>
<keyword evidence="4 20" id="KW-0812">Transmembrane</keyword>
<feature type="transmembrane region" description="Helical" evidence="20">
    <location>
        <begin position="130"/>
        <end position="154"/>
    </location>
</feature>
<dbReference type="GO" id="GO:0140800">
    <property type="term" value="F:gamma-aminobutyric acid:proton antiporter activity"/>
    <property type="evidence" value="ECO:0007669"/>
    <property type="project" value="UniProtKB-ARBA"/>
</dbReference>
<evidence type="ECO:0000256" key="8">
    <source>
        <dbReference type="ARBA" id="ARBA00023136"/>
    </source>
</evidence>
<gene>
    <name evidence="22" type="ORF">CAPTEDRAFT_225531</name>
</gene>
<dbReference type="HOGENOM" id="CLU_036432_0_0_1"/>
<dbReference type="GO" id="GO:0015179">
    <property type="term" value="F:L-amino acid transmembrane transporter activity"/>
    <property type="evidence" value="ECO:0007669"/>
    <property type="project" value="TreeGrafter"/>
</dbReference>
<dbReference type="AlphaFoldDB" id="R7TAI2"/>
<evidence type="ECO:0000256" key="16">
    <source>
        <dbReference type="ARBA" id="ARBA00041574"/>
    </source>
</evidence>
<keyword evidence="6 20" id="KW-1133">Transmembrane helix</keyword>
<feature type="domain" description="Amino acid transporter transmembrane" evidence="21">
    <location>
        <begin position="98"/>
        <end position="490"/>
    </location>
</feature>
<dbReference type="GO" id="GO:0051939">
    <property type="term" value="P:gamma-aminobutyric acid import"/>
    <property type="evidence" value="ECO:0007669"/>
    <property type="project" value="UniProtKB-ARBA"/>
</dbReference>
<keyword evidence="9" id="KW-0966">Cell projection</keyword>
<evidence type="ECO:0000313" key="24">
    <source>
        <dbReference type="Proteomes" id="UP000014760"/>
    </source>
</evidence>
<comment type="subcellular location">
    <subcellularLocation>
        <location evidence="1">Cytoplasmic vesicle membrane</location>
        <topology evidence="1">Multi-pass membrane protein</topology>
    </subcellularLocation>
    <subcellularLocation>
        <location evidence="11">Presynapse</location>
    </subcellularLocation>
</comment>
<keyword evidence="8 20" id="KW-0472">Membrane</keyword>
<comment type="catalytic activity">
    <reaction evidence="12">
        <text>beta-alanine(out) + n H(+)(in) = beta-alanine(in) + n H(+)(out)</text>
        <dbReference type="Rhea" id="RHEA:70987"/>
        <dbReference type="ChEBI" id="CHEBI:15378"/>
        <dbReference type="ChEBI" id="CHEBI:57966"/>
    </reaction>
</comment>
<proteinExistence type="inferred from homology"/>
<evidence type="ECO:0000259" key="21">
    <source>
        <dbReference type="Pfam" id="PF01490"/>
    </source>
</evidence>
<dbReference type="GO" id="GO:0005774">
    <property type="term" value="C:vacuolar membrane"/>
    <property type="evidence" value="ECO:0007669"/>
    <property type="project" value="TreeGrafter"/>
</dbReference>
<evidence type="ECO:0000256" key="12">
    <source>
        <dbReference type="ARBA" id="ARBA00035892"/>
    </source>
</evidence>
<feature type="compositionally biased region" description="Polar residues" evidence="19">
    <location>
        <begin position="53"/>
        <end position="67"/>
    </location>
</feature>
<evidence type="ECO:0000256" key="20">
    <source>
        <dbReference type="SAM" id="Phobius"/>
    </source>
</evidence>
<comment type="similarity">
    <text evidence="2">Belongs to the amino acid/polyamine transporter 2 family.</text>
</comment>
<feature type="transmembrane region" description="Helical" evidence="20">
    <location>
        <begin position="215"/>
        <end position="236"/>
    </location>
</feature>
<dbReference type="EMBL" id="KB312025">
    <property type="protein sequence ID" value="ELT88019.1"/>
    <property type="molecule type" value="Genomic_DNA"/>
</dbReference>
<accession>R7TAI2</accession>
<feature type="transmembrane region" description="Helical" evidence="20">
    <location>
        <begin position="471"/>
        <end position="491"/>
    </location>
</feature>
<evidence type="ECO:0000313" key="22">
    <source>
        <dbReference type="EMBL" id="ELT88019.1"/>
    </source>
</evidence>
<keyword evidence="7" id="KW-0770">Synapse</keyword>
<comment type="catalytic activity">
    <reaction evidence="13">
        <text>glycine(out) + n H(+)(in) = glycine(in) + n H(+)(out)</text>
        <dbReference type="Rhea" id="RHEA:70983"/>
        <dbReference type="ChEBI" id="CHEBI:15378"/>
        <dbReference type="ChEBI" id="CHEBI:57305"/>
    </reaction>
</comment>
<reference evidence="24" key="1">
    <citation type="submission" date="2012-12" db="EMBL/GenBank/DDBJ databases">
        <authorList>
            <person name="Hellsten U."/>
            <person name="Grimwood J."/>
            <person name="Chapman J.A."/>
            <person name="Shapiro H."/>
            <person name="Aerts A."/>
            <person name="Otillar R.P."/>
            <person name="Terry A.Y."/>
            <person name="Boore J.L."/>
            <person name="Simakov O."/>
            <person name="Marletaz F."/>
            <person name="Cho S.-J."/>
            <person name="Edsinger-Gonzales E."/>
            <person name="Havlak P."/>
            <person name="Kuo D.-H."/>
            <person name="Larsson T."/>
            <person name="Lv J."/>
            <person name="Arendt D."/>
            <person name="Savage R."/>
            <person name="Osoegawa K."/>
            <person name="de Jong P."/>
            <person name="Lindberg D.R."/>
            <person name="Seaver E.C."/>
            <person name="Weisblat D.A."/>
            <person name="Putnam N.H."/>
            <person name="Grigoriev I.V."/>
            <person name="Rokhsar D.S."/>
        </authorList>
    </citation>
    <scope>NUCLEOTIDE SEQUENCE</scope>
    <source>
        <strain evidence="24">I ESC-2004</strain>
    </source>
</reference>
<dbReference type="OrthoDB" id="6021076at2759"/>
<evidence type="ECO:0000256" key="2">
    <source>
        <dbReference type="ARBA" id="ARBA00008066"/>
    </source>
</evidence>
<feature type="transmembrane region" description="Helical" evidence="20">
    <location>
        <begin position="362"/>
        <end position="380"/>
    </location>
</feature>
<keyword evidence="24" id="KW-1185">Reference proteome</keyword>
<comment type="function">
    <text evidence="18">Antiporter that exchanges vesicular protons for cytosolic 4-aminobutanoate or to a lesser extend glycine, thus allowing their secretion from nerve terminals. The transport is equally dependent on the chemical and electrical components of the proton gradient. May also transport beta-alanine. Acidification of GABAergic synaptic vesicles is a prerequisite for 4-aminobutanoate uptake.</text>
</comment>
<dbReference type="GO" id="GO:0030659">
    <property type="term" value="C:cytoplasmic vesicle membrane"/>
    <property type="evidence" value="ECO:0007669"/>
    <property type="project" value="UniProtKB-SubCell"/>
</dbReference>
<keyword evidence="5" id="KW-0532">Neurotransmitter transport</keyword>
<dbReference type="GO" id="GO:0015187">
    <property type="term" value="F:glycine transmembrane transporter activity"/>
    <property type="evidence" value="ECO:0007669"/>
    <property type="project" value="UniProtKB-ARBA"/>
</dbReference>
<reference evidence="22 24" key="2">
    <citation type="journal article" date="2013" name="Nature">
        <title>Insights into bilaterian evolution from three spiralian genomes.</title>
        <authorList>
            <person name="Simakov O."/>
            <person name="Marletaz F."/>
            <person name="Cho S.J."/>
            <person name="Edsinger-Gonzales E."/>
            <person name="Havlak P."/>
            <person name="Hellsten U."/>
            <person name="Kuo D.H."/>
            <person name="Larsson T."/>
            <person name="Lv J."/>
            <person name="Arendt D."/>
            <person name="Savage R."/>
            <person name="Osoegawa K."/>
            <person name="de Jong P."/>
            <person name="Grimwood J."/>
            <person name="Chapman J.A."/>
            <person name="Shapiro H."/>
            <person name="Aerts A."/>
            <person name="Otillar R.P."/>
            <person name="Terry A.Y."/>
            <person name="Boore J.L."/>
            <person name="Grigoriev I.V."/>
            <person name="Lindberg D.R."/>
            <person name="Seaver E.C."/>
            <person name="Weisblat D.A."/>
            <person name="Putnam N.H."/>
            <person name="Rokhsar D.S."/>
        </authorList>
    </citation>
    <scope>NUCLEOTIDE SEQUENCE</scope>
    <source>
        <strain evidence="22 24">I ESC-2004</strain>
    </source>
</reference>
<evidence type="ECO:0000256" key="7">
    <source>
        <dbReference type="ARBA" id="ARBA00023018"/>
    </source>
</evidence>
<feature type="transmembrane region" description="Helical" evidence="20">
    <location>
        <begin position="248"/>
        <end position="271"/>
    </location>
</feature>
<evidence type="ECO:0000256" key="15">
    <source>
        <dbReference type="ARBA" id="ARBA00039542"/>
    </source>
</evidence>
<feature type="transmembrane region" description="Helical" evidence="20">
    <location>
        <begin position="414"/>
        <end position="431"/>
    </location>
</feature>
<dbReference type="FunFam" id="1.20.1740.10:FF:000062">
    <property type="entry name" value="Vesicular inhibitory amino acid transporter"/>
    <property type="match status" value="1"/>
</dbReference>
<evidence type="ECO:0000256" key="6">
    <source>
        <dbReference type="ARBA" id="ARBA00022989"/>
    </source>
</evidence>
<protein>
    <recommendedName>
        <fullName evidence="15">Vesicular inhibitory amino acid transporter</fullName>
    </recommendedName>
    <alternativeName>
        <fullName evidence="16">Solute carrier family 32 member 1</fullName>
    </alternativeName>
    <alternativeName>
        <fullName evidence="17">Vesicular GABA transporter</fullName>
    </alternativeName>
</protein>
<feature type="region of interest" description="Disordered" evidence="19">
    <location>
        <begin position="53"/>
        <end position="85"/>
    </location>
</feature>
<feature type="transmembrane region" description="Helical" evidence="20">
    <location>
        <begin position="185"/>
        <end position="209"/>
    </location>
</feature>
<dbReference type="EnsemblMetazoa" id="CapteT225531">
    <property type="protein sequence ID" value="CapteP225531"/>
    <property type="gene ID" value="CapteG225531"/>
</dbReference>
<evidence type="ECO:0000256" key="13">
    <source>
        <dbReference type="ARBA" id="ARBA00035961"/>
    </source>
</evidence>
<feature type="transmembrane region" description="Helical" evidence="20">
    <location>
        <begin position="437"/>
        <end position="459"/>
    </location>
</feature>
<organism evidence="22">
    <name type="scientific">Capitella teleta</name>
    <name type="common">Polychaete worm</name>
    <dbReference type="NCBI Taxonomy" id="283909"/>
    <lineage>
        <taxon>Eukaryota</taxon>
        <taxon>Metazoa</taxon>
        <taxon>Spiralia</taxon>
        <taxon>Lophotrochozoa</taxon>
        <taxon>Annelida</taxon>
        <taxon>Polychaeta</taxon>
        <taxon>Sedentaria</taxon>
        <taxon>Scolecida</taxon>
        <taxon>Capitellidae</taxon>
        <taxon>Capitella</taxon>
    </lineage>
</organism>
<dbReference type="STRING" id="283909.R7TAI2"/>
<dbReference type="FunCoup" id="R7TAI2">
    <property type="interactions" value="82"/>
</dbReference>
<evidence type="ECO:0000256" key="10">
    <source>
        <dbReference type="ARBA" id="ARBA00023329"/>
    </source>
</evidence>
<evidence type="ECO:0000256" key="17">
    <source>
        <dbReference type="ARBA" id="ARBA00042394"/>
    </source>
</evidence>
<feature type="transmembrane region" description="Helical" evidence="20">
    <location>
        <begin position="283"/>
        <end position="303"/>
    </location>
</feature>
<dbReference type="EMBL" id="AMQN01003522">
    <property type="status" value="NOT_ANNOTATED_CDS"/>
    <property type="molecule type" value="Genomic_DNA"/>
</dbReference>
<dbReference type="InterPro" id="IPR013057">
    <property type="entry name" value="AA_transpt_TM"/>
</dbReference>
<evidence type="ECO:0000256" key="4">
    <source>
        <dbReference type="ARBA" id="ARBA00022692"/>
    </source>
</evidence>
<evidence type="ECO:0000256" key="19">
    <source>
        <dbReference type="SAM" id="MobiDB-lite"/>
    </source>
</evidence>
<evidence type="ECO:0000256" key="9">
    <source>
        <dbReference type="ARBA" id="ARBA00023273"/>
    </source>
</evidence>
<feature type="transmembrane region" description="Helical" evidence="20">
    <location>
        <begin position="324"/>
        <end position="342"/>
    </location>
</feature>
<sequence>MSGMFSNPLRAIRGLLPSTITSDEKIGFARFHNEVSRSNTETEIHKLSTVNGSLASGQRSGKSSGATTPAARGDPEGTMPDWPEEDEVTEDKIKAIDKISVWQAGWNVTNAIQGMFIVSFPYTVLEGGYAALFFIVLIAYVCCYTGKILVDCLYETNEDGQRRRVRDSYVAIAGYVWGHRVGGRIVYTAQLIELLMTCILYVLLCGMLMRGSFPSAPLSLSCWVMLCSTLLLPCAFLRNLRHVSWLSFWCTVAHLIINAIILVFCFSRAAHWKWSEVHVKVDWWTFPVSLGIITFSYTSQIFLPSLEGCMAQRERFSCMMHWTHTAAALFKAGFAYIGYITFGVATMEVITNNLPNHSMRVIINLILVIKALLSYPLPYFQAADLLEASFFKGRPETPFPSCYEASGSLKTMGLVMRLVLVEVTVVMAIFIPKFALLMGLIGSITGNMLSLIWPCYFHLRIKGATLPFYQKVVNISIIVFALLCSGVGLYSSAHALAQSFKGIDLKPFSHAGAPLHHIDSAAGTEL</sequence>
<reference evidence="23" key="3">
    <citation type="submission" date="2015-06" db="UniProtKB">
        <authorList>
            <consortium name="EnsemblMetazoa"/>
        </authorList>
    </citation>
    <scope>IDENTIFICATION</scope>
</reference>
<evidence type="ECO:0000256" key="18">
    <source>
        <dbReference type="ARBA" id="ARBA00046163"/>
    </source>
</evidence>
<keyword evidence="10" id="KW-0968">Cytoplasmic vesicle</keyword>
<dbReference type="PANTHER" id="PTHR22950">
    <property type="entry name" value="AMINO ACID TRANSPORTER"/>
    <property type="match status" value="1"/>
</dbReference>
<evidence type="ECO:0000256" key="14">
    <source>
        <dbReference type="ARBA" id="ARBA00036440"/>
    </source>
</evidence>
<evidence type="ECO:0000256" key="1">
    <source>
        <dbReference type="ARBA" id="ARBA00004439"/>
    </source>
</evidence>
<dbReference type="PANTHER" id="PTHR22950:SF689">
    <property type="entry name" value="VESICULAR INHIBITORY AMINO ACID TRANSPORTER"/>
    <property type="match status" value="1"/>
</dbReference>
<comment type="catalytic activity">
    <reaction evidence="14">
        <text>4-aminobutanoate(out) + n H(+)(in) = 4-aminobutanoate(in) + n H(+)(out)</text>
        <dbReference type="Rhea" id="RHEA:70979"/>
        <dbReference type="ChEBI" id="CHEBI:15378"/>
        <dbReference type="ChEBI" id="CHEBI:59888"/>
    </reaction>
</comment>
<evidence type="ECO:0000313" key="23">
    <source>
        <dbReference type="EnsemblMetazoa" id="CapteP225531"/>
    </source>
</evidence>
<evidence type="ECO:0000256" key="3">
    <source>
        <dbReference type="ARBA" id="ARBA00022448"/>
    </source>
</evidence>
<dbReference type="GO" id="GO:0098793">
    <property type="term" value="C:presynapse"/>
    <property type="evidence" value="ECO:0007669"/>
    <property type="project" value="UniProtKB-SubCell"/>
</dbReference>
<evidence type="ECO:0000256" key="5">
    <source>
        <dbReference type="ARBA" id="ARBA00022775"/>
    </source>
</evidence>
<dbReference type="Pfam" id="PF01490">
    <property type="entry name" value="Aa_trans"/>
    <property type="match status" value="1"/>
</dbReference>
<name>R7TAI2_CAPTE</name>